<dbReference type="AlphaFoldDB" id="A0A163KE21"/>
<gene>
    <name evidence="2" type="primary">ABSGL_13056.1 scaffold 13659</name>
</gene>
<evidence type="ECO:0000256" key="1">
    <source>
        <dbReference type="SAM" id="MobiDB-lite"/>
    </source>
</evidence>
<name>A0A163KE21_ABSGL</name>
<dbReference type="STRING" id="4829.A0A163KE21"/>
<dbReference type="SUPFAM" id="SSF81383">
    <property type="entry name" value="F-box domain"/>
    <property type="match status" value="1"/>
</dbReference>
<proteinExistence type="predicted"/>
<accession>A0A163KE21</accession>
<evidence type="ECO:0000313" key="3">
    <source>
        <dbReference type="Proteomes" id="UP000078561"/>
    </source>
</evidence>
<protein>
    <recommendedName>
        <fullName evidence="4">EF-hand domain-containing protein</fullName>
    </recommendedName>
</protein>
<dbReference type="SUPFAM" id="SSF47473">
    <property type="entry name" value="EF-hand"/>
    <property type="match status" value="1"/>
</dbReference>
<evidence type="ECO:0008006" key="4">
    <source>
        <dbReference type="Google" id="ProtNLM"/>
    </source>
</evidence>
<dbReference type="Gene3D" id="1.10.238.10">
    <property type="entry name" value="EF-hand"/>
    <property type="match status" value="1"/>
</dbReference>
<dbReference type="Proteomes" id="UP000078561">
    <property type="component" value="Unassembled WGS sequence"/>
</dbReference>
<dbReference type="EMBL" id="LT554760">
    <property type="protein sequence ID" value="SAM07413.1"/>
    <property type="molecule type" value="Genomic_DNA"/>
</dbReference>
<dbReference type="InterPro" id="IPR011992">
    <property type="entry name" value="EF-hand-dom_pair"/>
</dbReference>
<evidence type="ECO:0000313" key="2">
    <source>
        <dbReference type="EMBL" id="SAM07413.1"/>
    </source>
</evidence>
<reference evidence="2" key="1">
    <citation type="submission" date="2016-04" db="EMBL/GenBank/DDBJ databases">
        <authorList>
            <person name="Evans L.H."/>
            <person name="Alamgir A."/>
            <person name="Owens N."/>
            <person name="Weber N.D."/>
            <person name="Virtaneva K."/>
            <person name="Barbian K."/>
            <person name="Babar A."/>
            <person name="Rosenke K."/>
        </authorList>
    </citation>
    <scope>NUCLEOTIDE SEQUENCE [LARGE SCALE GENOMIC DNA]</scope>
    <source>
        <strain evidence="2">CBS 101.48</strain>
    </source>
</reference>
<dbReference type="OrthoDB" id="26525at2759"/>
<dbReference type="InterPro" id="IPR036047">
    <property type="entry name" value="F-box-like_dom_sf"/>
</dbReference>
<keyword evidence="3" id="KW-1185">Reference proteome</keyword>
<feature type="region of interest" description="Disordered" evidence="1">
    <location>
        <begin position="198"/>
        <end position="221"/>
    </location>
</feature>
<dbReference type="InParanoid" id="A0A163KE21"/>
<sequence length="345" mass="39442">MDRLLSEDTIISHLEEELNPADLNALASTCKSISSALTNDSFWKRKTDQDFGSLFTIYHFFTTTSVDVAPDLRVKYMHPPSSGWRHYYQTKHDKLSQTDQAVLKKQTQQEVEDATLALEKCIEEDNSLSFNHLVSKMLWILDLIPHQGGCYYVLASILYYLHHDDQADFVLKEGRRMDPGFQPLAALEFDLNNERWAQNQPQQHLPPPPQSSQHVSQRRRSSLKLPVLDPDGTALSPPLLQVLDTLFAAFDKDQDDALRNEELDHYVFSTNGQHPSQDFLEAMGQRFGANDKGWLTKAGFMAFYLEQTLGDQDETRKDIAAHGYDSYEMDEGIRIPARLVGFEED</sequence>
<organism evidence="2">
    <name type="scientific">Absidia glauca</name>
    <name type="common">Pin mould</name>
    <dbReference type="NCBI Taxonomy" id="4829"/>
    <lineage>
        <taxon>Eukaryota</taxon>
        <taxon>Fungi</taxon>
        <taxon>Fungi incertae sedis</taxon>
        <taxon>Mucoromycota</taxon>
        <taxon>Mucoromycotina</taxon>
        <taxon>Mucoromycetes</taxon>
        <taxon>Mucorales</taxon>
        <taxon>Cunninghamellaceae</taxon>
        <taxon>Absidia</taxon>
    </lineage>
</organism>